<organism evidence="2 3">
    <name type="scientific">Meloidogyne enterolobii</name>
    <name type="common">Root-knot nematode worm</name>
    <name type="synonym">Meloidogyne mayaguensis</name>
    <dbReference type="NCBI Taxonomy" id="390850"/>
    <lineage>
        <taxon>Eukaryota</taxon>
        <taxon>Metazoa</taxon>
        <taxon>Ecdysozoa</taxon>
        <taxon>Nematoda</taxon>
        <taxon>Chromadorea</taxon>
        <taxon>Rhabditida</taxon>
        <taxon>Tylenchina</taxon>
        <taxon>Tylenchomorpha</taxon>
        <taxon>Tylenchoidea</taxon>
        <taxon>Meloidogynidae</taxon>
        <taxon>Meloidogyninae</taxon>
        <taxon>Meloidogyne</taxon>
    </lineage>
</organism>
<feature type="compositionally biased region" description="Acidic residues" evidence="1">
    <location>
        <begin position="119"/>
        <end position="132"/>
    </location>
</feature>
<evidence type="ECO:0000256" key="1">
    <source>
        <dbReference type="SAM" id="MobiDB-lite"/>
    </source>
</evidence>
<feature type="compositionally biased region" description="Acidic residues" evidence="1">
    <location>
        <begin position="38"/>
        <end position="58"/>
    </location>
</feature>
<protein>
    <submittedName>
        <fullName evidence="2">Uncharacterized protein</fullName>
    </submittedName>
</protein>
<sequence>MQNAIKNVFEGSEGSSCQVKQNEKEESPDVKSVANSNSEEESEDDENNEDDIELDEEELRLYEEQLENEKKKKLRDEKRRETKRKKRKNKKEKAKQRKDGGEKRKRRRKSSSSSSSNNSDEENGDSTSDEDLSFASGSNKKFSKELKKAIKKQLDERRLGKEVAEMGERKRKFHSGLDDETTQKPSEIDREAYNLTRIHSADPMAKMMEEKEQKRMTKKAKKG</sequence>
<dbReference type="Proteomes" id="UP000580250">
    <property type="component" value="Unassembled WGS sequence"/>
</dbReference>
<evidence type="ECO:0000313" key="2">
    <source>
        <dbReference type="EMBL" id="CAD2167018.1"/>
    </source>
</evidence>
<name>A0A6V7UYR3_MELEN</name>
<reference evidence="2 3" key="1">
    <citation type="submission" date="2020-08" db="EMBL/GenBank/DDBJ databases">
        <authorList>
            <person name="Koutsovoulos G."/>
            <person name="Danchin GJ E."/>
        </authorList>
    </citation>
    <scope>NUCLEOTIDE SEQUENCE [LARGE SCALE GENOMIC DNA]</scope>
</reference>
<gene>
    <name evidence="2" type="ORF">MENT_LOCUS18298</name>
</gene>
<comment type="caution">
    <text evidence="2">The sequence shown here is derived from an EMBL/GenBank/DDBJ whole genome shotgun (WGS) entry which is preliminary data.</text>
</comment>
<accession>A0A6V7UYR3</accession>
<feature type="region of interest" description="Disordered" evidence="1">
    <location>
        <begin position="1"/>
        <end position="147"/>
    </location>
</feature>
<proteinExistence type="predicted"/>
<evidence type="ECO:0000313" key="3">
    <source>
        <dbReference type="Proteomes" id="UP000580250"/>
    </source>
</evidence>
<feature type="compositionally biased region" description="Basic residues" evidence="1">
    <location>
        <begin position="81"/>
        <end position="96"/>
    </location>
</feature>
<dbReference type="EMBL" id="CAJEWN010000123">
    <property type="protein sequence ID" value="CAD2167018.1"/>
    <property type="molecule type" value="Genomic_DNA"/>
</dbReference>
<feature type="compositionally biased region" description="Basic and acidic residues" evidence="1">
    <location>
        <begin position="59"/>
        <end position="80"/>
    </location>
</feature>
<dbReference type="AlphaFoldDB" id="A0A6V7UYR3"/>
<feature type="region of interest" description="Disordered" evidence="1">
    <location>
        <begin position="160"/>
        <end position="186"/>
    </location>
</feature>